<evidence type="ECO:0000256" key="1">
    <source>
        <dbReference type="SAM" id="Phobius"/>
    </source>
</evidence>
<evidence type="ECO:0008006" key="3">
    <source>
        <dbReference type="Google" id="ProtNLM"/>
    </source>
</evidence>
<gene>
    <name evidence="2" type="ORF">ENT73_00885</name>
</gene>
<dbReference type="EMBL" id="DSZU01000018">
    <property type="protein sequence ID" value="HGV54629.1"/>
    <property type="molecule type" value="Genomic_DNA"/>
</dbReference>
<evidence type="ECO:0000313" key="2">
    <source>
        <dbReference type="EMBL" id="HGV54629.1"/>
    </source>
</evidence>
<reference evidence="2" key="1">
    <citation type="journal article" date="2020" name="mSystems">
        <title>Genome- and Community-Level Interaction Insights into Carbon Utilization and Element Cycling Functions of Hydrothermarchaeota in Hydrothermal Sediment.</title>
        <authorList>
            <person name="Zhou Z."/>
            <person name="Liu Y."/>
            <person name="Xu W."/>
            <person name="Pan J."/>
            <person name="Luo Z.H."/>
            <person name="Li M."/>
        </authorList>
    </citation>
    <scope>NUCLEOTIDE SEQUENCE [LARGE SCALE GENOMIC DNA]</scope>
    <source>
        <strain evidence="2">SpSt-605</strain>
    </source>
</reference>
<keyword evidence="1" id="KW-0472">Membrane</keyword>
<dbReference type="InterPro" id="IPR007060">
    <property type="entry name" value="FtsL/DivIC"/>
</dbReference>
<sequence>MKKQPQIIIKPYQRKKKKKRLKRYFLVILTFLIFFTLSLYFLLSWLVKKESGELEKQRLNNQILRSEIKRFQSSNEAYEEFIRTKLGYIREGEKIIVYSESPKK</sequence>
<dbReference type="AlphaFoldDB" id="A0A832GNX0"/>
<name>A0A832GNX0_9BACT</name>
<proteinExistence type="predicted"/>
<keyword evidence="1" id="KW-0812">Transmembrane</keyword>
<organism evidence="2">
    <name type="scientific">Caldimicrobium thiodismutans</name>
    <dbReference type="NCBI Taxonomy" id="1653476"/>
    <lineage>
        <taxon>Bacteria</taxon>
        <taxon>Pseudomonadati</taxon>
        <taxon>Thermodesulfobacteriota</taxon>
        <taxon>Thermodesulfobacteria</taxon>
        <taxon>Thermodesulfobacteriales</taxon>
        <taxon>Thermodesulfobacteriaceae</taxon>
        <taxon>Caldimicrobium</taxon>
    </lineage>
</organism>
<keyword evidence="1" id="KW-1133">Transmembrane helix</keyword>
<comment type="caution">
    <text evidence="2">The sequence shown here is derived from an EMBL/GenBank/DDBJ whole genome shotgun (WGS) entry which is preliminary data.</text>
</comment>
<protein>
    <recommendedName>
        <fullName evidence="3">Septum formation initiator</fullName>
    </recommendedName>
</protein>
<dbReference type="Pfam" id="PF04977">
    <property type="entry name" value="DivIC"/>
    <property type="match status" value="1"/>
</dbReference>
<accession>A0A832GNX0</accession>
<feature type="transmembrane region" description="Helical" evidence="1">
    <location>
        <begin position="24"/>
        <end position="47"/>
    </location>
</feature>